<accession>A0A426Y780</accession>
<gene>
    <name evidence="1" type="ORF">B296_00050957</name>
</gene>
<reference evidence="1 2" key="1">
    <citation type="journal article" date="2014" name="Agronomy (Basel)">
        <title>A Draft Genome Sequence for Ensete ventricosum, the Drought-Tolerant Tree Against Hunger.</title>
        <authorList>
            <person name="Harrison J."/>
            <person name="Moore K.A."/>
            <person name="Paszkiewicz K."/>
            <person name="Jones T."/>
            <person name="Grant M."/>
            <person name="Ambacheew D."/>
            <person name="Muzemil S."/>
            <person name="Studholme D.J."/>
        </authorList>
    </citation>
    <scope>NUCLEOTIDE SEQUENCE [LARGE SCALE GENOMIC DNA]</scope>
</reference>
<protein>
    <submittedName>
        <fullName evidence="1">Uncharacterized protein</fullName>
    </submittedName>
</protein>
<organism evidence="1 2">
    <name type="scientific">Ensete ventricosum</name>
    <name type="common">Abyssinian banana</name>
    <name type="synonym">Musa ensete</name>
    <dbReference type="NCBI Taxonomy" id="4639"/>
    <lineage>
        <taxon>Eukaryota</taxon>
        <taxon>Viridiplantae</taxon>
        <taxon>Streptophyta</taxon>
        <taxon>Embryophyta</taxon>
        <taxon>Tracheophyta</taxon>
        <taxon>Spermatophyta</taxon>
        <taxon>Magnoliopsida</taxon>
        <taxon>Liliopsida</taxon>
        <taxon>Zingiberales</taxon>
        <taxon>Musaceae</taxon>
        <taxon>Ensete</taxon>
    </lineage>
</organism>
<feature type="non-terminal residue" evidence="1">
    <location>
        <position position="1"/>
    </location>
</feature>
<proteinExistence type="predicted"/>
<name>A0A426Y780_ENSVE</name>
<sequence length="56" mass="6513">KVSLKKSGVGAVLAGSYPWVHSLSRRPPFSWQVMCVFEYKRRKFCHLKKNGIRNFS</sequence>
<comment type="caution">
    <text evidence="1">The sequence shown here is derived from an EMBL/GenBank/DDBJ whole genome shotgun (WGS) entry which is preliminary data.</text>
</comment>
<dbReference type="EMBL" id="AMZH03014478">
    <property type="protein sequence ID" value="RRT47575.1"/>
    <property type="molecule type" value="Genomic_DNA"/>
</dbReference>
<dbReference type="AlphaFoldDB" id="A0A426Y780"/>
<evidence type="ECO:0000313" key="1">
    <source>
        <dbReference type="EMBL" id="RRT47575.1"/>
    </source>
</evidence>
<dbReference type="Proteomes" id="UP000287651">
    <property type="component" value="Unassembled WGS sequence"/>
</dbReference>
<evidence type="ECO:0000313" key="2">
    <source>
        <dbReference type="Proteomes" id="UP000287651"/>
    </source>
</evidence>